<proteinExistence type="predicted"/>
<evidence type="ECO:0000313" key="1">
    <source>
        <dbReference type="EMBL" id="UUZ45451.1"/>
    </source>
</evidence>
<organism evidence="1 2">
    <name type="scientific">Janibacter limosus</name>
    <dbReference type="NCBI Taxonomy" id="53458"/>
    <lineage>
        <taxon>Bacteria</taxon>
        <taxon>Bacillati</taxon>
        <taxon>Actinomycetota</taxon>
        <taxon>Actinomycetes</taxon>
        <taxon>Micrococcales</taxon>
        <taxon>Intrasporangiaceae</taxon>
        <taxon>Janibacter</taxon>
    </lineage>
</organism>
<sequence>MTSDEPTEDRVKASTTRPNLATEAGRLAFNKILNARMPRKRLIARGILRTDGDRIALCELTYKKDWDLPGGIVDPGESPAHCVVREVKEELGLDVAVRSLLAVNWLPPYRGWDDALLCLFDLGHVPEDFLERASLEAREIKAVHWADAATVAERGRAPTPPAWSPRSSPASRARCTSRTPRTHRARLPLRGRERPPRRPAAAAPSADQPGHALVDVGSRDDQGLRAGLRRGPGAVHPALRPRARHLRWIVVAPPRAARALRRDLVVVAPPAPSLGGRRGPGRGSPLRPVRLLSPWHSPSESSGSPTSASRRCSTP</sequence>
<protein>
    <submittedName>
        <fullName evidence="1">NUDIX hydrolase</fullName>
    </submittedName>
</protein>
<keyword evidence="1" id="KW-0378">Hydrolase</keyword>
<reference evidence="1" key="1">
    <citation type="submission" date="2021-11" db="EMBL/GenBank/DDBJ databases">
        <title>Study of the species diversity of bacterial strains isolated from a unique natural object - Shulgan-Tash cave (Bashkiria).</title>
        <authorList>
            <person name="Sazanova A.L."/>
            <person name="Chirak E.R."/>
            <person name="Safronova V.I."/>
        </authorList>
    </citation>
    <scope>NUCLEOTIDE SEQUENCE</scope>
    <source>
        <strain evidence="1">P1</strain>
    </source>
</reference>
<gene>
    <name evidence="1" type="ORF">LP422_04765</name>
</gene>
<accession>A0AC61U5Z0</accession>
<name>A0AC61U5Z0_9MICO</name>
<dbReference type="Proteomes" id="UP001059663">
    <property type="component" value="Chromosome"/>
</dbReference>
<evidence type="ECO:0000313" key="2">
    <source>
        <dbReference type="Proteomes" id="UP001059663"/>
    </source>
</evidence>
<dbReference type="EMBL" id="CP087977">
    <property type="protein sequence ID" value="UUZ45451.1"/>
    <property type="molecule type" value="Genomic_DNA"/>
</dbReference>